<gene>
    <name evidence="1" type="ORF">DHEL01_v207027</name>
</gene>
<organism evidence="1 2">
    <name type="scientific">Diaporthe helianthi</name>
    <dbReference type="NCBI Taxonomy" id="158607"/>
    <lineage>
        <taxon>Eukaryota</taxon>
        <taxon>Fungi</taxon>
        <taxon>Dikarya</taxon>
        <taxon>Ascomycota</taxon>
        <taxon>Pezizomycotina</taxon>
        <taxon>Sordariomycetes</taxon>
        <taxon>Sordariomycetidae</taxon>
        <taxon>Diaporthales</taxon>
        <taxon>Diaporthaceae</taxon>
        <taxon>Diaporthe</taxon>
    </lineage>
</organism>
<dbReference type="AlphaFoldDB" id="A0A2P5HWH1"/>
<evidence type="ECO:0000313" key="1">
    <source>
        <dbReference type="EMBL" id="POS74585.1"/>
    </source>
</evidence>
<dbReference type="InParanoid" id="A0A2P5HWH1"/>
<protein>
    <submittedName>
        <fullName evidence="1">Uncharacterized protein</fullName>
    </submittedName>
</protein>
<accession>A0A2P5HWH1</accession>
<dbReference type="EMBL" id="MAVT02000606">
    <property type="protein sequence ID" value="POS74585.1"/>
    <property type="molecule type" value="Genomic_DNA"/>
</dbReference>
<evidence type="ECO:0000313" key="2">
    <source>
        <dbReference type="Proteomes" id="UP000094444"/>
    </source>
</evidence>
<sequence>MGAELRQLITALVKEVTLFSKKLMKVHKVSVVRVDIGRLRLKSPSIEDSPLGQIRSLTTNEIILVDRTQDLGCRLGAHAVVGALTRTSELRIVV</sequence>
<keyword evidence="2" id="KW-1185">Reference proteome</keyword>
<proteinExistence type="predicted"/>
<comment type="caution">
    <text evidence="1">The sequence shown here is derived from an EMBL/GenBank/DDBJ whole genome shotgun (WGS) entry which is preliminary data.</text>
</comment>
<reference evidence="1" key="1">
    <citation type="submission" date="2017-09" db="EMBL/GenBank/DDBJ databases">
        <title>Polyketide synthases of a Diaporthe helianthi virulent isolate.</title>
        <authorList>
            <person name="Baroncelli R."/>
        </authorList>
    </citation>
    <scope>NUCLEOTIDE SEQUENCE [LARGE SCALE GENOMIC DNA]</scope>
    <source>
        <strain evidence="1">7/96</strain>
    </source>
</reference>
<dbReference type="Proteomes" id="UP000094444">
    <property type="component" value="Unassembled WGS sequence"/>
</dbReference>
<name>A0A2P5HWH1_DIAHE</name>